<proteinExistence type="predicted"/>
<dbReference type="EMBL" id="MDKC01000001">
    <property type="protein sequence ID" value="ODG94024.1"/>
    <property type="molecule type" value="Genomic_DNA"/>
</dbReference>
<comment type="caution">
    <text evidence="1">The sequence shown here is derived from an EMBL/GenBank/DDBJ whole genome shotgun (WGS) entry which is preliminary data.</text>
</comment>
<protein>
    <submittedName>
        <fullName evidence="1">Uncharacterized protein</fullName>
    </submittedName>
</protein>
<dbReference type="RefSeq" id="WP_069032200.1">
    <property type="nucleotide sequence ID" value="NZ_MDKC01000001.1"/>
</dbReference>
<name>A0ABX2ZXB4_9BACI</name>
<gene>
    <name evidence="1" type="ORF">BED47_02310</name>
</gene>
<evidence type="ECO:0000313" key="2">
    <source>
        <dbReference type="Proteomes" id="UP000094580"/>
    </source>
</evidence>
<keyword evidence="2" id="KW-1185">Reference proteome</keyword>
<accession>A0ABX2ZXB4</accession>
<sequence>MTLVSNSNLSLNKENQLINHVDLHEVFNNMAEVFETITEYSLIPYEIKVIPDQNGILAIFSNISER</sequence>
<reference evidence="1 2" key="1">
    <citation type="submission" date="2016-07" db="EMBL/GenBank/DDBJ databases">
        <authorList>
            <person name="Townsley L."/>
            <person name="Shank E.A."/>
        </authorList>
    </citation>
    <scope>NUCLEOTIDE SEQUENCE [LARGE SCALE GENOMIC DNA]</scope>
    <source>
        <strain evidence="1 2">CH01</strain>
    </source>
</reference>
<evidence type="ECO:0000313" key="1">
    <source>
        <dbReference type="EMBL" id="ODG94024.1"/>
    </source>
</evidence>
<organism evidence="1 2">
    <name type="scientific">Gottfriedia luciferensis</name>
    <dbReference type="NCBI Taxonomy" id="178774"/>
    <lineage>
        <taxon>Bacteria</taxon>
        <taxon>Bacillati</taxon>
        <taxon>Bacillota</taxon>
        <taxon>Bacilli</taxon>
        <taxon>Bacillales</taxon>
        <taxon>Bacillaceae</taxon>
        <taxon>Gottfriedia</taxon>
    </lineage>
</organism>
<dbReference type="Proteomes" id="UP000094580">
    <property type="component" value="Unassembled WGS sequence"/>
</dbReference>